<dbReference type="HAMAP" id="MF_02200">
    <property type="entry name" value="NapD"/>
    <property type="match status" value="1"/>
</dbReference>
<dbReference type="InterPro" id="IPR005623">
    <property type="entry name" value="Chaperone_NapD_NO3_reduct"/>
</dbReference>
<proteinExistence type="inferred from homology"/>
<dbReference type="GO" id="GO:0005048">
    <property type="term" value="F:signal sequence binding"/>
    <property type="evidence" value="ECO:0007669"/>
    <property type="project" value="UniProtKB-UniRule"/>
</dbReference>
<gene>
    <name evidence="4" type="primary">napD</name>
    <name evidence="5" type="ORF">B6S12_00215</name>
</gene>
<keyword evidence="3 4" id="KW-0143">Chaperone</keyword>
<protein>
    <recommendedName>
        <fullName evidence="4">Chaperone NapD</fullName>
    </recommendedName>
    <alternativeName>
        <fullName evidence="4">NapA signal peptide-binding chaperone NapD</fullName>
    </alternativeName>
</protein>
<evidence type="ECO:0000313" key="5">
    <source>
        <dbReference type="EMBL" id="PZT49056.1"/>
    </source>
</evidence>
<comment type="subcellular location">
    <subcellularLocation>
        <location evidence="1 4">Cytoplasm</location>
    </subcellularLocation>
</comment>
<name>A0A2W6NNM9_9HELI</name>
<dbReference type="Proteomes" id="UP000249746">
    <property type="component" value="Unassembled WGS sequence"/>
</dbReference>
<evidence type="ECO:0000256" key="1">
    <source>
        <dbReference type="ARBA" id="ARBA00004496"/>
    </source>
</evidence>
<dbReference type="EMBL" id="NBIU01000001">
    <property type="protein sequence ID" value="PZT49056.1"/>
    <property type="molecule type" value="Genomic_DNA"/>
</dbReference>
<dbReference type="GO" id="GO:0051224">
    <property type="term" value="P:negative regulation of protein transport"/>
    <property type="evidence" value="ECO:0007669"/>
    <property type="project" value="UniProtKB-UniRule"/>
</dbReference>
<accession>A0A2W6NNM9</accession>
<comment type="subunit">
    <text evidence="4">Interacts with the cytoplasmic NapA precursor.</text>
</comment>
<evidence type="ECO:0000256" key="4">
    <source>
        <dbReference type="HAMAP-Rule" id="MF_02200"/>
    </source>
</evidence>
<dbReference type="RefSeq" id="WP_111228806.1">
    <property type="nucleotide sequence ID" value="NZ_NBIU01000001.1"/>
</dbReference>
<comment type="caution">
    <text evidence="5">The sequence shown here is derived from an EMBL/GenBank/DDBJ whole genome shotgun (WGS) entry which is preliminary data.</text>
</comment>
<comment type="similarity">
    <text evidence="4">Belongs to the NapD family.</text>
</comment>
<dbReference type="PANTHER" id="PTHR38603">
    <property type="entry name" value="CHAPERONE NAPD"/>
    <property type="match status" value="1"/>
</dbReference>
<dbReference type="AlphaFoldDB" id="A0A2W6NNM9"/>
<dbReference type="PANTHER" id="PTHR38603:SF1">
    <property type="entry name" value="CHAPERONE NAPD"/>
    <property type="match status" value="1"/>
</dbReference>
<organism evidence="5 6">
    <name type="scientific">Helicobacter valdiviensis</name>
    <dbReference type="NCBI Taxonomy" id="1458358"/>
    <lineage>
        <taxon>Bacteria</taxon>
        <taxon>Pseudomonadati</taxon>
        <taxon>Campylobacterota</taxon>
        <taxon>Epsilonproteobacteria</taxon>
        <taxon>Campylobacterales</taxon>
        <taxon>Helicobacteraceae</taxon>
        <taxon>Helicobacter</taxon>
    </lineage>
</organism>
<keyword evidence="2 4" id="KW-0963">Cytoplasm</keyword>
<dbReference type="Gene3D" id="3.30.70.920">
    <property type="match status" value="1"/>
</dbReference>
<dbReference type="OrthoDB" id="1120071at2"/>
<sequence>MQDYNVSSVVVMCKPKDMLDLWEKLPKIVGVECHYQDESGKIVITIEASCIEEEIKILKQVEALKGVIVAQMMYSYHQKELESLEEKMQQSFQVPDILKEKVDAKNIVYGGNVEEHFKKIK</sequence>
<keyword evidence="6" id="KW-1185">Reference proteome</keyword>
<evidence type="ECO:0000256" key="3">
    <source>
        <dbReference type="ARBA" id="ARBA00023186"/>
    </source>
</evidence>
<dbReference type="GO" id="GO:0005737">
    <property type="term" value="C:cytoplasm"/>
    <property type="evidence" value="ECO:0007669"/>
    <property type="project" value="UniProtKB-SubCell"/>
</dbReference>
<evidence type="ECO:0000256" key="2">
    <source>
        <dbReference type="ARBA" id="ARBA00022490"/>
    </source>
</evidence>
<comment type="function">
    <text evidence="4">Chaperone for NapA, the catalytic subunit of the periplasmic nitrate reductase. It binds directly and specifically to the twin-arginine signal peptide of NapA, preventing premature interaction with the Tat translocase and premature export.</text>
</comment>
<evidence type="ECO:0000313" key="6">
    <source>
        <dbReference type="Proteomes" id="UP000249746"/>
    </source>
</evidence>
<dbReference type="Pfam" id="PF03927">
    <property type="entry name" value="NapD"/>
    <property type="match status" value="1"/>
</dbReference>
<reference evidence="5 6" key="1">
    <citation type="submission" date="2017-03" db="EMBL/GenBank/DDBJ databases">
        <title>Genomic and clinical evidence uncovers the enterohepatic species Helicobacter valdiviensis as a potential human intestinal pathogen.</title>
        <authorList>
            <person name="Fresia P."/>
            <person name="Jara R."/>
            <person name="Sierra R."/>
            <person name="Ferres I."/>
            <person name="Greif G."/>
            <person name="Iraola G."/>
            <person name="Collado L."/>
        </authorList>
    </citation>
    <scope>NUCLEOTIDE SEQUENCE [LARGE SCALE GENOMIC DNA]</scope>
    <source>
        <strain evidence="5 6">WBE14</strain>
    </source>
</reference>